<evidence type="ECO:0000313" key="2">
    <source>
        <dbReference type="EMBL" id="CAF1340448.1"/>
    </source>
</evidence>
<dbReference type="OrthoDB" id="10015171at2759"/>
<proteinExistence type="predicted"/>
<dbReference type="Gene3D" id="2.80.10.50">
    <property type="match status" value="1"/>
</dbReference>
<evidence type="ECO:0008006" key="4">
    <source>
        <dbReference type="Google" id="ProtNLM"/>
    </source>
</evidence>
<name>A0A815GMB3_9BILA</name>
<protein>
    <recommendedName>
        <fullName evidence="4">F-box domain-containing protein</fullName>
    </recommendedName>
</protein>
<dbReference type="CDD" id="cd00161">
    <property type="entry name" value="beta-trefoil_Ricin-like"/>
    <property type="match status" value="1"/>
</dbReference>
<keyword evidence="3" id="KW-1185">Reference proteome</keyword>
<organism evidence="2 3">
    <name type="scientific">Adineta steineri</name>
    <dbReference type="NCBI Taxonomy" id="433720"/>
    <lineage>
        <taxon>Eukaryota</taxon>
        <taxon>Metazoa</taxon>
        <taxon>Spiralia</taxon>
        <taxon>Gnathifera</taxon>
        <taxon>Rotifera</taxon>
        <taxon>Eurotatoria</taxon>
        <taxon>Bdelloidea</taxon>
        <taxon>Adinetida</taxon>
        <taxon>Adinetidae</taxon>
        <taxon>Adineta</taxon>
    </lineage>
</organism>
<dbReference type="AlphaFoldDB" id="A0A815GMB3"/>
<dbReference type="Proteomes" id="UP000663877">
    <property type="component" value="Unassembled WGS sequence"/>
</dbReference>
<evidence type="ECO:0000313" key="3">
    <source>
        <dbReference type="Proteomes" id="UP000663832"/>
    </source>
</evidence>
<evidence type="ECO:0000313" key="1">
    <source>
        <dbReference type="EMBL" id="CAF1152254.1"/>
    </source>
</evidence>
<dbReference type="InterPro" id="IPR035992">
    <property type="entry name" value="Ricin_B-like_lectins"/>
</dbReference>
<accession>A0A815GMB3</accession>
<gene>
    <name evidence="1" type="ORF">BJG266_LOCUS24162</name>
    <name evidence="2" type="ORF">QVE165_LOCUS33409</name>
</gene>
<dbReference type="Proteomes" id="UP000663832">
    <property type="component" value="Unassembled WGS sequence"/>
</dbReference>
<dbReference type="EMBL" id="CAJNOI010000169">
    <property type="protein sequence ID" value="CAF1152254.1"/>
    <property type="molecule type" value="Genomic_DNA"/>
</dbReference>
<dbReference type="EMBL" id="CAJNOM010000305">
    <property type="protein sequence ID" value="CAF1340448.1"/>
    <property type="molecule type" value="Genomic_DNA"/>
</dbReference>
<comment type="caution">
    <text evidence="2">The sequence shown here is derived from an EMBL/GenBank/DDBJ whole genome shotgun (WGS) entry which is preliminary data.</text>
</comment>
<dbReference type="SUPFAM" id="SSF50370">
    <property type="entry name" value="Ricin B-like lectins"/>
    <property type="match status" value="1"/>
</dbReference>
<sequence length="851" mass="101349">MRKSDVIYAFYELDERFTTLVQFFVGDSLNLANISPPVSIYILSKLGSQFRRLAIGGQSFNFSIARDCLIKYCGNVEMLDIFCTTACHDIRDYLQFVHWNLESFSIVDKQRQLYSNVAIQLYLQSQIQVGFVYHRLTLHVIDYEADSIALLDWHQRSVEITEGLYEIENVFGHKFIIPQQQNSRVYVGDIGPLEKRIFRLEHIRYREYRLRHCQSNTILCIYQESLNNEAPLVLNANTDQTLTFESVGNNNSEYYIWPTHQRPTTRRKVLDVYNDPYGRAGQNGAQVQLYSFHGGPNQRFHLRTVDENILVSTHQVRKKTKSIIEDFSNELFYEIFNYLDGYQIHHIFSNINYRFQQLINSSSLRLKIKYCSNNSNEILRFNKEQIYSLSLNESFSINLIDSLFIYLESLRITSINSNELLLFISNLQSLPCLKSLTIKMSQCNIGYSQIYYEIFSLKMLKYFKLSIDDYSGSFEFSSFNPNKQMSHLEYLIIDYQCFLPAITKILSYMPSIHYVSLMKLFYYDSSLETNYPSIWPNLTHLSICLTDWHTTFECFEVLISKIGSKLKVFSFKNYHRNIKYFNASRWENLVLKFMPQLDKFYLKHTENVDRILRDRDDDEETNDFTRSFWIERKWILEIEINNQNILFSILPYKKQWFHEENLFELNQLIISRININKSNYFIPNDIYRILNFTQIHHLEITKENLFIGLLLQITNCLFELRSLKIHSLLLEDDLRDLNLKEISILYSIHLTSQIKKIYLRNLTNIKQIDFLMKFSPYLSFLKIDYLHNLDIPSILRQINHTYLNLLSFYVPTADDKMINNLNKIISHEKLLFNYKIIRQNEHIFFNWNLLE</sequence>
<reference evidence="2" key="1">
    <citation type="submission" date="2021-02" db="EMBL/GenBank/DDBJ databases">
        <authorList>
            <person name="Nowell W R."/>
        </authorList>
    </citation>
    <scope>NUCLEOTIDE SEQUENCE</scope>
</reference>